<dbReference type="InterPro" id="IPR001062">
    <property type="entry name" value="Transcrpt_antiterm_NusG"/>
</dbReference>
<dbReference type="RefSeq" id="WP_205103558.1">
    <property type="nucleotide sequence ID" value="NZ_JACJJC010000014.1"/>
</dbReference>
<evidence type="ECO:0000259" key="8">
    <source>
        <dbReference type="SMART" id="SM00738"/>
    </source>
</evidence>
<dbReference type="InterPro" id="IPR047050">
    <property type="entry name" value="NGN"/>
</dbReference>
<keyword evidence="3 5" id="KW-0805">Transcription regulation</keyword>
<evidence type="ECO:0000256" key="5">
    <source>
        <dbReference type="HAMAP-Rule" id="MF_00948"/>
    </source>
</evidence>
<dbReference type="Pfam" id="PF02357">
    <property type="entry name" value="NusG"/>
    <property type="match status" value="1"/>
</dbReference>
<evidence type="ECO:0000256" key="3">
    <source>
        <dbReference type="ARBA" id="ARBA00023015"/>
    </source>
</evidence>
<dbReference type="Pfam" id="PF00467">
    <property type="entry name" value="KOW"/>
    <property type="match status" value="1"/>
</dbReference>
<proteinExistence type="inferred from homology"/>
<evidence type="ECO:0000313" key="10">
    <source>
        <dbReference type="EMBL" id="MBM6704558.1"/>
    </source>
</evidence>
<gene>
    <name evidence="5 10" type="primary">nusG</name>
    <name evidence="10" type="ORF">H6A60_08695</name>
</gene>
<dbReference type="InterPro" id="IPR015869">
    <property type="entry name" value="Transcrpt_antiterm_NusG_bac_CS"/>
</dbReference>
<dbReference type="SMART" id="SM00738">
    <property type="entry name" value="NGN"/>
    <property type="match status" value="1"/>
</dbReference>
<dbReference type="PANTHER" id="PTHR30265:SF2">
    <property type="entry name" value="TRANSCRIPTION TERMINATION_ANTITERMINATION PROTEIN NUSG"/>
    <property type="match status" value="1"/>
</dbReference>
<dbReference type="PRINTS" id="PR00338">
    <property type="entry name" value="NUSGTNSCPFCT"/>
</dbReference>
<dbReference type="InterPro" id="IPR005824">
    <property type="entry name" value="KOW"/>
</dbReference>
<protein>
    <recommendedName>
        <fullName evidence="5 6">Transcription termination/antitermination protein NusG</fullName>
    </recommendedName>
</protein>
<dbReference type="Gene3D" id="2.30.30.30">
    <property type="match status" value="1"/>
</dbReference>
<evidence type="ECO:0000256" key="7">
    <source>
        <dbReference type="RuleBase" id="RU000538"/>
    </source>
</evidence>
<feature type="domain" description="NusG-like N-terminal" evidence="8">
    <location>
        <begin position="7"/>
        <end position="115"/>
    </location>
</feature>
<evidence type="ECO:0000256" key="1">
    <source>
        <dbReference type="ARBA" id="ARBA00022472"/>
    </source>
</evidence>
<evidence type="ECO:0000256" key="4">
    <source>
        <dbReference type="ARBA" id="ARBA00023163"/>
    </source>
</evidence>
<dbReference type="CDD" id="cd06091">
    <property type="entry name" value="KOW_NusG"/>
    <property type="match status" value="1"/>
</dbReference>
<dbReference type="InterPro" id="IPR006645">
    <property type="entry name" value="NGN-like_dom"/>
</dbReference>
<dbReference type="NCBIfam" id="TIGR00922">
    <property type="entry name" value="nusG"/>
    <property type="match status" value="1"/>
</dbReference>
<dbReference type="SUPFAM" id="SSF50104">
    <property type="entry name" value="Translation proteins SH3-like domain"/>
    <property type="match status" value="1"/>
</dbReference>
<dbReference type="InterPro" id="IPR008991">
    <property type="entry name" value="Translation_prot_SH3-like_sf"/>
</dbReference>
<dbReference type="InterPro" id="IPR043425">
    <property type="entry name" value="NusG-like"/>
</dbReference>
<comment type="caution">
    <text evidence="10">The sequence shown here is derived from an EMBL/GenBank/DDBJ whole genome shotgun (WGS) entry which is preliminary data.</text>
</comment>
<evidence type="ECO:0000256" key="6">
    <source>
        <dbReference type="NCBIfam" id="TIGR00922"/>
    </source>
</evidence>
<dbReference type="Proteomes" id="UP000715095">
    <property type="component" value="Unassembled WGS sequence"/>
</dbReference>
<reference evidence="10 11" key="1">
    <citation type="journal article" date="2021" name="Sci. Rep.">
        <title>The distribution of antibiotic resistance genes in chicken gut microbiota commensals.</title>
        <authorList>
            <person name="Juricova H."/>
            <person name="Matiasovicova J."/>
            <person name="Kubasova T."/>
            <person name="Cejkova D."/>
            <person name="Rychlik I."/>
        </authorList>
    </citation>
    <scope>NUCLEOTIDE SEQUENCE [LARGE SCALE GENOMIC DNA]</scope>
    <source>
        <strain evidence="10 11">An829</strain>
    </source>
</reference>
<evidence type="ECO:0000256" key="2">
    <source>
        <dbReference type="ARBA" id="ARBA00022814"/>
    </source>
</evidence>
<dbReference type="PANTHER" id="PTHR30265">
    <property type="entry name" value="RHO-INTERACTING TRANSCRIPTION TERMINATION FACTOR NUSG"/>
    <property type="match status" value="1"/>
</dbReference>
<comment type="function">
    <text evidence="5 7">Participates in transcription elongation, termination and antitermination.</text>
</comment>
<evidence type="ECO:0000259" key="9">
    <source>
        <dbReference type="SMART" id="SM00739"/>
    </source>
</evidence>
<keyword evidence="2 5" id="KW-0889">Transcription antitermination</keyword>
<dbReference type="InterPro" id="IPR036735">
    <property type="entry name" value="NGN_dom_sf"/>
</dbReference>
<accession>A0ABS2DV25</accession>
<sequence length="181" mass="20682">MSKDTSKMHWYTLHVYSSMEKSVKNALEERIAQSGSLRDSFGEVLLPIERVHEIRNGRKVTSERRMYPGYVFIQMEMNDATWHLVNSTPRVIEFLGNNNPVMLSEAEVSSILNAAESSAEKPRPKIEFEVGEMVRVKTGAFEDFTGRVDAVDYDKSRLEVFVSIFGRDTPVDLAFNEVEKI</sequence>
<dbReference type="EMBL" id="JACJJC010000014">
    <property type="protein sequence ID" value="MBM6704558.1"/>
    <property type="molecule type" value="Genomic_DNA"/>
</dbReference>
<keyword evidence="4 5" id="KW-0804">Transcription</keyword>
<keyword evidence="11" id="KW-1185">Reference proteome</keyword>
<dbReference type="PROSITE" id="PS01014">
    <property type="entry name" value="NUSG"/>
    <property type="match status" value="1"/>
</dbReference>
<organism evidence="10 11">
    <name type="scientific">Sutterella massiliensis</name>
    <dbReference type="NCBI Taxonomy" id="1816689"/>
    <lineage>
        <taxon>Bacteria</taxon>
        <taxon>Pseudomonadati</taxon>
        <taxon>Pseudomonadota</taxon>
        <taxon>Betaproteobacteria</taxon>
        <taxon>Burkholderiales</taxon>
        <taxon>Sutterellaceae</taxon>
        <taxon>Sutterella</taxon>
    </lineage>
</organism>
<feature type="domain" description="KOW" evidence="9">
    <location>
        <begin position="127"/>
        <end position="154"/>
    </location>
</feature>
<dbReference type="InterPro" id="IPR014722">
    <property type="entry name" value="Rib_uL2_dom2"/>
</dbReference>
<dbReference type="SMART" id="SM00739">
    <property type="entry name" value="KOW"/>
    <property type="match status" value="1"/>
</dbReference>
<keyword evidence="1 5" id="KW-0806">Transcription termination</keyword>
<comment type="similarity">
    <text evidence="5 7">Belongs to the NusG family.</text>
</comment>
<dbReference type="SUPFAM" id="SSF82679">
    <property type="entry name" value="N-utilization substance G protein NusG, N-terminal domain"/>
    <property type="match status" value="1"/>
</dbReference>
<dbReference type="CDD" id="cd09891">
    <property type="entry name" value="NGN_Bact_1"/>
    <property type="match status" value="1"/>
</dbReference>
<name>A0ABS2DV25_9BURK</name>
<evidence type="ECO:0000313" key="11">
    <source>
        <dbReference type="Proteomes" id="UP000715095"/>
    </source>
</evidence>
<dbReference type="Gene3D" id="3.30.70.940">
    <property type="entry name" value="NusG, N-terminal domain"/>
    <property type="match status" value="1"/>
</dbReference>
<dbReference type="HAMAP" id="MF_00948">
    <property type="entry name" value="NusG"/>
    <property type="match status" value="1"/>
</dbReference>